<feature type="compositionally biased region" description="Low complexity" evidence="1">
    <location>
        <begin position="119"/>
        <end position="141"/>
    </location>
</feature>
<accession>A0A6P8ZBF9</accession>
<feature type="compositionally biased region" description="Low complexity" evidence="1">
    <location>
        <begin position="710"/>
        <end position="720"/>
    </location>
</feature>
<dbReference type="Proteomes" id="UP000515158">
    <property type="component" value="Unplaced"/>
</dbReference>
<reference evidence="3" key="1">
    <citation type="submission" date="2025-08" db="UniProtKB">
        <authorList>
            <consortium name="RefSeq"/>
        </authorList>
    </citation>
    <scope>IDENTIFICATION</scope>
    <source>
        <tissue evidence="3">Total insect</tissue>
    </source>
</reference>
<dbReference type="AlphaFoldDB" id="A0A6P8ZBF9"/>
<gene>
    <name evidence="3" type="primary">LOC117647457</name>
</gene>
<dbReference type="InParanoid" id="A0A6P8ZBF9"/>
<feature type="compositionally biased region" description="Low complexity" evidence="1">
    <location>
        <begin position="263"/>
        <end position="289"/>
    </location>
</feature>
<keyword evidence="2" id="KW-1185">Reference proteome</keyword>
<feature type="region of interest" description="Disordered" evidence="1">
    <location>
        <begin position="25"/>
        <end position="179"/>
    </location>
</feature>
<evidence type="ECO:0000313" key="3">
    <source>
        <dbReference type="RefSeq" id="XP_034245092.1"/>
    </source>
</evidence>
<feature type="region of interest" description="Disordered" evidence="1">
    <location>
        <begin position="238"/>
        <end position="320"/>
    </location>
</feature>
<feature type="compositionally biased region" description="Pro residues" evidence="1">
    <location>
        <begin position="242"/>
        <end position="262"/>
    </location>
</feature>
<feature type="region of interest" description="Disordered" evidence="1">
    <location>
        <begin position="332"/>
        <end position="525"/>
    </location>
</feature>
<evidence type="ECO:0000256" key="1">
    <source>
        <dbReference type="SAM" id="MobiDB-lite"/>
    </source>
</evidence>
<feature type="compositionally biased region" description="Low complexity" evidence="1">
    <location>
        <begin position="150"/>
        <end position="160"/>
    </location>
</feature>
<feature type="region of interest" description="Disordered" evidence="1">
    <location>
        <begin position="579"/>
        <end position="779"/>
    </location>
</feature>
<name>A0A6P8ZBF9_THRPL</name>
<feature type="compositionally biased region" description="Low complexity" evidence="1">
    <location>
        <begin position="59"/>
        <end position="69"/>
    </location>
</feature>
<evidence type="ECO:0000313" key="2">
    <source>
        <dbReference type="Proteomes" id="UP000515158"/>
    </source>
</evidence>
<feature type="compositionally biased region" description="Pro residues" evidence="1">
    <location>
        <begin position="667"/>
        <end position="709"/>
    </location>
</feature>
<proteinExistence type="predicted"/>
<protein>
    <submittedName>
        <fullName evidence="3">Proline-rich protein 36-like</fullName>
    </submittedName>
</protein>
<dbReference type="GeneID" id="117647457"/>
<dbReference type="KEGG" id="tpal:117647457"/>
<dbReference type="RefSeq" id="XP_034245092.1">
    <property type="nucleotide sequence ID" value="XM_034389201.1"/>
</dbReference>
<feature type="compositionally biased region" description="Polar residues" evidence="1">
    <location>
        <begin position="332"/>
        <end position="346"/>
    </location>
</feature>
<feature type="compositionally biased region" description="Polar residues" evidence="1">
    <location>
        <begin position="310"/>
        <end position="320"/>
    </location>
</feature>
<organism evidence="3">
    <name type="scientific">Thrips palmi</name>
    <name type="common">Melon thrips</name>
    <dbReference type="NCBI Taxonomy" id="161013"/>
    <lineage>
        <taxon>Eukaryota</taxon>
        <taxon>Metazoa</taxon>
        <taxon>Ecdysozoa</taxon>
        <taxon>Arthropoda</taxon>
        <taxon>Hexapoda</taxon>
        <taxon>Insecta</taxon>
        <taxon>Pterygota</taxon>
        <taxon>Neoptera</taxon>
        <taxon>Paraneoptera</taxon>
        <taxon>Thysanoptera</taxon>
        <taxon>Terebrantia</taxon>
        <taxon>Thripoidea</taxon>
        <taxon>Thripidae</taxon>
        <taxon>Thrips</taxon>
    </lineage>
</organism>
<feature type="compositionally biased region" description="Low complexity" evidence="1">
    <location>
        <begin position="612"/>
        <end position="638"/>
    </location>
</feature>
<feature type="non-terminal residue" evidence="3">
    <location>
        <position position="779"/>
    </location>
</feature>
<sequence>MHQQALVAAHQAQQARIHEDQRRILEHRHQQQQQQIAADTRRLHEQQQQQQQRMHEQQRVQPVQPQVQRAPMNQAPRPSAFYSQPPIKVPRRSPGGRSPIAATTLPGHGRLDVKNESKPASSGAPPRASPGPASSASSQGPSPGPGSGPGSAPSPSALHGAHPHSLAHHSLPQGLPGMLPGLPKAEPNFSMYGYSTNYLPPAGFSLHDHHALAAKRQQQQQHGMVADSKAGTVIVKNEAKSPRPPASSPLPYRVPAPAPSSQPSPAAHGGNHPHASPLSAPSLSSGSAGRQPGQASEPLSQLPPLPRGFSSKQSGVSGPAYSVTSFLQQPQQAGLQNLPGYNTSPAPISRHKTTTSPAPSTFYGKPHKPVEPGAMGRPASPSDTKPIALTTKAPTLPQSPYQPLPVPLSEPRAFIPADKAAQYSHPHSSQPAHKPPTPHHGASTPGQSPGLPMPAPSPRSSASASPLQVQTQPLDLVSDKSHSQPPSSPNKRRSPFQPPVADNKKPRLDHPALLPPHPPHGVAAQHPLPLQHQQHLQPHHLQSVMLGHGLGHGLGVPHFLGQPMQHPAVGAMAALAPPAQHRVSPMSPPSNPRASPVSPGHTRASPSRMSPLQQAQQAQHQAQGLHLQPQHMQPQHSPRASPLPGGHRHSPNPLQCNAPTTLLTTRSPPPVPVPVPIRVPSTGPGPGPGHGPGPGPGPSPGPGAPPAGPPAASVTSAPSVSPSPLPSPLPFQSLGAPPASPMRPPSAGRASPSSFPPAPMPVLSPALRDVAPTASPTPP</sequence>